<dbReference type="PANTHER" id="PTHR33938:SF16">
    <property type="entry name" value="CARBOXYLIC ESTER HYDROLASE"/>
    <property type="match status" value="1"/>
</dbReference>
<comment type="similarity">
    <text evidence="5">Belongs to the tannase family.</text>
</comment>
<evidence type="ECO:0000256" key="2">
    <source>
        <dbReference type="ARBA" id="ARBA00022729"/>
    </source>
</evidence>
<dbReference type="AlphaFoldDB" id="A0A0G2EXW4"/>
<keyword evidence="2 5" id="KW-0732">Signal</keyword>
<gene>
    <name evidence="6" type="ORF">UCRPC4_g01367</name>
</gene>
<accession>A0A0G2EXW4</accession>
<keyword evidence="3 5" id="KW-0378">Hydrolase</keyword>
<comment type="caution">
    <text evidence="6">The sequence shown here is derived from an EMBL/GenBank/DDBJ whole genome shotgun (WGS) entry which is preliminary data.</text>
</comment>
<evidence type="ECO:0000256" key="1">
    <source>
        <dbReference type="ARBA" id="ARBA00022487"/>
    </source>
</evidence>
<keyword evidence="4" id="KW-1015">Disulfide bond</keyword>
<dbReference type="InterPro" id="IPR011118">
    <property type="entry name" value="Tannase/feruloyl_esterase"/>
</dbReference>
<organism evidence="6 7">
    <name type="scientific">Phaeomoniella chlamydospora</name>
    <name type="common">Phaeoacremonium chlamydosporum</name>
    <dbReference type="NCBI Taxonomy" id="158046"/>
    <lineage>
        <taxon>Eukaryota</taxon>
        <taxon>Fungi</taxon>
        <taxon>Dikarya</taxon>
        <taxon>Ascomycota</taxon>
        <taxon>Pezizomycotina</taxon>
        <taxon>Eurotiomycetes</taxon>
        <taxon>Chaetothyriomycetidae</taxon>
        <taxon>Phaeomoniellales</taxon>
        <taxon>Phaeomoniellaceae</taxon>
        <taxon>Phaeomoniella</taxon>
    </lineage>
</organism>
<keyword evidence="1" id="KW-0719">Serine esterase</keyword>
<sequence>MRPLTFLLAAAASVAALTLNDICTVSYAQAALPAAGFYNGITIASSSLVTSIGANYSVSDNYFFSDAVINYCNISFAHTHNGRDDTVNVAYWVPEPSKFSSRYLATGAGGLSINSGADTVSGGVSIGAASGLRSVRWKDGCVVSRTDLCKLHFNLDTVIGTPYYYAASPESSYYIQVKRQSSSATLTQNRTVSAKGVEVAKTIMDGLHDLKGRRVYFSHQPSATFTDAETEYNSATGEWELSVRGLGAEFITRYIELLNTSTLANLDGVTYDTLRGWMYDLWQTYDDSFQTTWPDLTSSQDNSAKLIHIPENSDFSMPTASFVRYWESVFSIMFPGPIIQWKHRESPGLLPAH</sequence>
<dbReference type="EMBL" id="LCWF01000033">
    <property type="protein sequence ID" value="KKY26901.1"/>
    <property type="molecule type" value="Genomic_DNA"/>
</dbReference>
<protein>
    <recommendedName>
        <fullName evidence="5">Carboxylic ester hydrolase</fullName>
        <ecNumber evidence="5">3.1.1.-</ecNumber>
    </recommendedName>
</protein>
<dbReference type="Pfam" id="PF07519">
    <property type="entry name" value="Tannase"/>
    <property type="match status" value="1"/>
</dbReference>
<evidence type="ECO:0000313" key="7">
    <source>
        <dbReference type="Proteomes" id="UP000053317"/>
    </source>
</evidence>
<dbReference type="GO" id="GO:0052689">
    <property type="term" value="F:carboxylic ester hydrolase activity"/>
    <property type="evidence" value="ECO:0007669"/>
    <property type="project" value="UniProtKB-KW"/>
</dbReference>
<evidence type="ECO:0000256" key="3">
    <source>
        <dbReference type="ARBA" id="ARBA00022801"/>
    </source>
</evidence>
<dbReference type="Proteomes" id="UP000053317">
    <property type="component" value="Unassembled WGS sequence"/>
</dbReference>
<dbReference type="OrthoDB" id="3039123at2759"/>
<evidence type="ECO:0000256" key="5">
    <source>
        <dbReference type="RuleBase" id="RU361238"/>
    </source>
</evidence>
<name>A0A0G2EXW4_PHACM</name>
<dbReference type="PANTHER" id="PTHR33938">
    <property type="entry name" value="FERULOYL ESTERASE B-RELATED"/>
    <property type="match status" value="1"/>
</dbReference>
<reference evidence="6 7" key="2">
    <citation type="submission" date="2015-05" db="EMBL/GenBank/DDBJ databases">
        <authorList>
            <person name="Morales-Cruz A."/>
            <person name="Amrine K.C."/>
            <person name="Cantu D."/>
        </authorList>
    </citation>
    <scope>NUCLEOTIDE SEQUENCE [LARGE SCALE GENOMIC DNA]</scope>
    <source>
        <strain evidence="6">UCRPC4</strain>
    </source>
</reference>
<feature type="signal peptide" evidence="5">
    <location>
        <begin position="1"/>
        <end position="16"/>
    </location>
</feature>
<evidence type="ECO:0000256" key="4">
    <source>
        <dbReference type="ARBA" id="ARBA00023157"/>
    </source>
</evidence>
<proteinExistence type="inferred from homology"/>
<evidence type="ECO:0000313" key="6">
    <source>
        <dbReference type="EMBL" id="KKY26901.1"/>
    </source>
</evidence>
<keyword evidence="7" id="KW-1185">Reference proteome</keyword>
<feature type="chain" id="PRO_5005117690" description="Carboxylic ester hydrolase" evidence="5">
    <location>
        <begin position="17"/>
        <end position="353"/>
    </location>
</feature>
<dbReference type="EC" id="3.1.1.-" evidence="5"/>
<reference evidence="6 7" key="1">
    <citation type="submission" date="2015-05" db="EMBL/GenBank/DDBJ databases">
        <title>Distinctive expansion of gene families associated with plant cell wall degradation and secondary metabolism in the genomes of grapevine trunk pathogens.</title>
        <authorList>
            <person name="Lawrence D.P."/>
            <person name="Travadon R."/>
            <person name="Rolshausen P.E."/>
            <person name="Baumgartner K."/>
        </authorList>
    </citation>
    <scope>NUCLEOTIDE SEQUENCE [LARGE SCALE GENOMIC DNA]</scope>
    <source>
        <strain evidence="6">UCRPC4</strain>
    </source>
</reference>